<dbReference type="EMBL" id="DS990642">
    <property type="protein sequence ID" value="EGC49055.1"/>
    <property type="molecule type" value="Genomic_DNA"/>
</dbReference>
<dbReference type="OrthoDB" id="10508401at2759"/>
<feature type="region of interest" description="Disordered" evidence="1">
    <location>
        <begin position="1"/>
        <end position="61"/>
    </location>
</feature>
<dbReference type="AlphaFoldDB" id="F0UT28"/>
<gene>
    <name evidence="2" type="ORF">HCEG_08270</name>
</gene>
<evidence type="ECO:0000313" key="3">
    <source>
        <dbReference type="Proteomes" id="UP000008142"/>
    </source>
</evidence>
<evidence type="ECO:0000313" key="2">
    <source>
        <dbReference type="EMBL" id="EGC49055.1"/>
    </source>
</evidence>
<reference evidence="3" key="1">
    <citation type="submission" date="2008-07" db="EMBL/GenBank/DDBJ databases">
        <title>Annotation of Ajellomyces capsulatus strain H88.</title>
        <authorList>
            <person name="Champion M."/>
            <person name="Cuomo C."/>
            <person name="Ma L.-J."/>
            <person name="Henn M.R."/>
            <person name="Sil A."/>
            <person name="Goldman B."/>
            <person name="Young S.K."/>
            <person name="Kodira C.D."/>
            <person name="Zeng Q."/>
            <person name="Koehrsen M."/>
            <person name="Alvarado L."/>
            <person name="Berlin A."/>
            <person name="Borenstein D."/>
            <person name="Chen Z."/>
            <person name="Engels R."/>
            <person name="Freedman E."/>
            <person name="Gellesch M."/>
            <person name="Goldberg J."/>
            <person name="Griggs A."/>
            <person name="Gujja S."/>
            <person name="Heiman D."/>
            <person name="Hepburn T."/>
            <person name="Howarth C."/>
            <person name="Jen D."/>
            <person name="Larson L."/>
            <person name="Lewis B."/>
            <person name="Mehta T."/>
            <person name="Park D."/>
            <person name="Pearson M."/>
            <person name="Roberts A."/>
            <person name="Saif S."/>
            <person name="Shea T."/>
            <person name="Shenoy N."/>
            <person name="Sisk P."/>
            <person name="Stolte C."/>
            <person name="Sykes S."/>
            <person name="Walk T."/>
            <person name="White J."/>
            <person name="Yandava C."/>
            <person name="Klein B."/>
            <person name="McEwen J.G."/>
            <person name="Puccia R."/>
            <person name="Goldman G.H."/>
            <person name="Felipe M.S."/>
            <person name="Nino-Vega G."/>
            <person name="San-Blas G."/>
            <person name="Taylor J."/>
            <person name="Mendoza L."/>
            <person name="Galagan J."/>
            <person name="Nusbaum C."/>
            <person name="Birren B."/>
        </authorList>
    </citation>
    <scope>NUCLEOTIDE SEQUENCE [LARGE SCALE GENOMIC DNA]</scope>
    <source>
        <strain evidence="3">H88</strain>
    </source>
</reference>
<dbReference type="HOGENOM" id="CLU_2670515_0_0_1"/>
<organism evidence="3">
    <name type="scientific">Ajellomyces capsulatus (strain H88)</name>
    <name type="common">Darling's disease fungus</name>
    <name type="synonym">Histoplasma capsulatum</name>
    <dbReference type="NCBI Taxonomy" id="544711"/>
    <lineage>
        <taxon>Eukaryota</taxon>
        <taxon>Fungi</taxon>
        <taxon>Dikarya</taxon>
        <taxon>Ascomycota</taxon>
        <taxon>Pezizomycotina</taxon>
        <taxon>Eurotiomycetes</taxon>
        <taxon>Eurotiomycetidae</taxon>
        <taxon>Onygenales</taxon>
        <taxon>Ajellomycetaceae</taxon>
        <taxon>Histoplasma</taxon>
    </lineage>
</organism>
<proteinExistence type="predicted"/>
<feature type="compositionally biased region" description="Basic residues" evidence="1">
    <location>
        <begin position="33"/>
        <end position="51"/>
    </location>
</feature>
<dbReference type="Proteomes" id="UP000008142">
    <property type="component" value="Unassembled WGS sequence"/>
</dbReference>
<sequence length="75" mass="8309">MVERHPVSSSLVHSPGREAPAKINYDPATFPNRSHHAHPPRHPHTLQHRVKPQPTGGDHTRWTYTSAPAILGSVV</sequence>
<name>F0UT28_AJEC8</name>
<accession>F0UT28</accession>
<protein>
    <submittedName>
        <fullName evidence="2">Uncharacterized protein</fullName>
    </submittedName>
</protein>
<evidence type="ECO:0000256" key="1">
    <source>
        <dbReference type="SAM" id="MobiDB-lite"/>
    </source>
</evidence>